<evidence type="ECO:0000313" key="5">
    <source>
        <dbReference type="Proteomes" id="UP000283474"/>
    </source>
</evidence>
<dbReference type="OrthoDB" id="8712319at2"/>
<dbReference type="Pfam" id="PF04575">
    <property type="entry name" value="SlipAM"/>
    <property type="match status" value="1"/>
</dbReference>
<evidence type="ECO:0000313" key="4">
    <source>
        <dbReference type="EMBL" id="QAA94724.1"/>
    </source>
</evidence>
<feature type="domain" description="Surface lipoprotein assembly modifier C-terminal" evidence="3">
    <location>
        <begin position="173"/>
        <end position="464"/>
    </location>
</feature>
<dbReference type="InterPro" id="IPR007655">
    <property type="entry name" value="Slam_C"/>
</dbReference>
<dbReference type="RefSeq" id="WP_128355721.1">
    <property type="nucleotide sequence ID" value="NZ_CP022987.1"/>
</dbReference>
<keyword evidence="1" id="KW-0802">TPR repeat</keyword>
<dbReference type="Proteomes" id="UP000283474">
    <property type="component" value="Chromosome"/>
</dbReference>
<reference evidence="4 5" key="1">
    <citation type="submission" date="2017-08" db="EMBL/GenBank/DDBJ databases">
        <authorList>
            <person name="Park S.-J."/>
            <person name="Kim H."/>
        </authorList>
    </citation>
    <scope>NUCLEOTIDE SEQUENCE [LARGE SCALE GENOMIC DNA]</scope>
    <source>
        <strain evidence="5">ye3</strain>
    </source>
</reference>
<organism evidence="4 5">
    <name type="scientific">Pollutimonas thiosulfatoxidans</name>
    <dbReference type="NCBI Taxonomy" id="2028345"/>
    <lineage>
        <taxon>Bacteria</taxon>
        <taxon>Pseudomonadati</taxon>
        <taxon>Pseudomonadota</taxon>
        <taxon>Betaproteobacteria</taxon>
        <taxon>Burkholderiales</taxon>
        <taxon>Alcaligenaceae</taxon>
        <taxon>Pollutimonas</taxon>
    </lineage>
</organism>
<feature type="chain" id="PRO_5019292470" description="Surface lipoprotein assembly modifier C-terminal domain-containing protein" evidence="2">
    <location>
        <begin position="28"/>
        <end position="467"/>
    </location>
</feature>
<keyword evidence="5" id="KW-1185">Reference proteome</keyword>
<dbReference type="InterPro" id="IPR011990">
    <property type="entry name" value="TPR-like_helical_dom_sf"/>
</dbReference>
<dbReference type="SUPFAM" id="SSF56935">
    <property type="entry name" value="Porins"/>
    <property type="match status" value="1"/>
</dbReference>
<feature type="signal peptide" evidence="2">
    <location>
        <begin position="1"/>
        <end position="27"/>
    </location>
</feature>
<feature type="repeat" description="TPR" evidence="1">
    <location>
        <begin position="76"/>
        <end position="109"/>
    </location>
</feature>
<dbReference type="Gene3D" id="1.25.40.10">
    <property type="entry name" value="Tetratricopeptide repeat domain"/>
    <property type="match status" value="1"/>
</dbReference>
<dbReference type="SUPFAM" id="SSF48452">
    <property type="entry name" value="TPR-like"/>
    <property type="match status" value="1"/>
</dbReference>
<dbReference type="PROSITE" id="PS50005">
    <property type="entry name" value="TPR"/>
    <property type="match status" value="1"/>
</dbReference>
<dbReference type="AlphaFoldDB" id="A0A410GEK4"/>
<dbReference type="EMBL" id="CP022987">
    <property type="protein sequence ID" value="QAA94724.1"/>
    <property type="molecule type" value="Genomic_DNA"/>
</dbReference>
<gene>
    <name evidence="4" type="ORF">CKA81_13380</name>
</gene>
<dbReference type="InterPro" id="IPR019734">
    <property type="entry name" value="TPR_rpt"/>
</dbReference>
<evidence type="ECO:0000256" key="1">
    <source>
        <dbReference type="PROSITE-ProRule" id="PRU00339"/>
    </source>
</evidence>
<dbReference type="KEGG" id="pus:CKA81_13380"/>
<accession>A0A410GEK4</accession>
<sequence length="467" mass="50969">MQTKHWKRRASVSLSTLAGLAMTATFAAGAANAQSSASATVTAQRNALAQLMLEENRPGAACIILKRAGGAATADANSLYLLARCSDASGNTQEAIAYYRQLIALLPNATRPRAELAALYVKAGQPGLAGPLFADAARVGPGDEASPIMQNLAERLGANDPAALIAGTASKPWAIELFAGLIHDSNINGGPTSDIVPAVVGTTPIQFRLVPEAMPKSSWGANTSLNGSYAHRLSPRFSLLFQGGVSRTDYFEDANFTNDSLTLATALIYRNQQHGVSASLQPSIRYIRQDSRLQEANTGVVGRVSKAVIHKVNLTFSTGYFDRRVQVDRRRDAHGLHAGLGVNTQLIPDWNLGAEYVLQREHANEDVFSRRTNGPSVYAVWKARHDLEFIANYRYTNVTYDKAMAFFPDVRDDRQQTVGLTALWDVSRWAGRNLVVRAQYMHARNRSNVAFNDNQRDIFMMGVQTRF</sequence>
<keyword evidence="2" id="KW-0732">Signal</keyword>
<name>A0A410GEK4_9BURK</name>
<proteinExistence type="predicted"/>
<evidence type="ECO:0000256" key="2">
    <source>
        <dbReference type="SAM" id="SignalP"/>
    </source>
</evidence>
<protein>
    <recommendedName>
        <fullName evidence="3">Surface lipoprotein assembly modifier C-terminal domain-containing protein</fullName>
    </recommendedName>
</protein>
<evidence type="ECO:0000259" key="3">
    <source>
        <dbReference type="Pfam" id="PF04575"/>
    </source>
</evidence>